<comment type="cofactor">
    <cofactor evidence="3">
        <name>FAD</name>
        <dbReference type="ChEBI" id="CHEBI:57692"/>
    </cofactor>
</comment>
<comment type="caution">
    <text evidence="16">The sequence shown here is derived from an EMBL/GenBank/DDBJ whole genome shotgun (WGS) entry which is preliminary data.</text>
</comment>
<keyword evidence="6" id="KW-0349">Heme</keyword>
<evidence type="ECO:0000256" key="12">
    <source>
        <dbReference type="ARBA" id="ARBA00023014"/>
    </source>
</evidence>
<dbReference type="EMBL" id="JYIK01000702">
    <property type="protein sequence ID" value="KWX09860.1"/>
    <property type="molecule type" value="Genomic_DNA"/>
</dbReference>
<keyword evidence="9" id="KW-0274">FAD</keyword>
<comment type="similarity">
    <text evidence="5">Belongs to the nitrite and sulfite reductase 4Fe-4S domain family.</text>
</comment>
<feature type="domain" description="BFD-like [2Fe-2S]-binding" evidence="13">
    <location>
        <begin position="194"/>
        <end position="241"/>
    </location>
</feature>
<dbReference type="InterPro" id="IPR023753">
    <property type="entry name" value="FAD/NAD-binding_dom"/>
</dbReference>
<evidence type="ECO:0000256" key="2">
    <source>
        <dbReference type="ARBA" id="ARBA00001966"/>
    </source>
</evidence>
<evidence type="ECO:0000313" key="17">
    <source>
        <dbReference type="Proteomes" id="UP000070598"/>
    </source>
</evidence>
<dbReference type="RefSeq" id="WP_198532655.1">
    <property type="nucleotide sequence ID" value="NZ_JYIK01000702.1"/>
</dbReference>
<dbReference type="Gene3D" id="3.50.50.60">
    <property type="entry name" value="FAD/NAD(P)-binding domain"/>
    <property type="match status" value="1"/>
</dbReference>
<dbReference type="Pfam" id="PF04324">
    <property type="entry name" value="Fer2_BFD"/>
    <property type="match status" value="1"/>
</dbReference>
<accession>A0A132NIB4</accession>
<keyword evidence="11" id="KW-0408">Iron</keyword>
<evidence type="ECO:0000259" key="13">
    <source>
        <dbReference type="Pfam" id="PF04324"/>
    </source>
</evidence>
<dbReference type="PANTHER" id="PTHR43809:SF1">
    <property type="entry name" value="NITRITE REDUCTASE (NADH) LARGE SUBUNIT"/>
    <property type="match status" value="1"/>
</dbReference>
<comment type="cofactor">
    <cofactor evidence="1">
        <name>siroheme</name>
        <dbReference type="ChEBI" id="CHEBI:60052"/>
    </cofactor>
</comment>
<dbReference type="Pfam" id="PF18267">
    <property type="entry name" value="Rubredoxin_C"/>
    <property type="match status" value="1"/>
</dbReference>
<dbReference type="InterPro" id="IPR036188">
    <property type="entry name" value="FAD/NAD-bd_sf"/>
</dbReference>
<keyword evidence="10" id="KW-0560">Oxidoreductase</keyword>
<dbReference type="InterPro" id="IPR041854">
    <property type="entry name" value="BFD-like_2Fe2S-bd_dom_sf"/>
</dbReference>
<evidence type="ECO:0000256" key="8">
    <source>
        <dbReference type="ARBA" id="ARBA00022723"/>
    </source>
</evidence>
<dbReference type="AlphaFoldDB" id="A0A132NIB4"/>
<dbReference type="SUPFAM" id="SSF51905">
    <property type="entry name" value="FAD/NAD(P)-binding domain"/>
    <property type="match status" value="1"/>
</dbReference>
<gene>
    <name evidence="16" type="ORF">TR74_07095</name>
</gene>
<evidence type="ECO:0000256" key="4">
    <source>
        <dbReference type="ARBA" id="ARBA00005096"/>
    </source>
</evidence>
<dbReference type="Pfam" id="PF07992">
    <property type="entry name" value="Pyr_redox_2"/>
    <property type="match status" value="1"/>
</dbReference>
<evidence type="ECO:0000256" key="6">
    <source>
        <dbReference type="ARBA" id="ARBA00022617"/>
    </source>
</evidence>
<evidence type="ECO:0000259" key="14">
    <source>
        <dbReference type="Pfam" id="PF07992"/>
    </source>
</evidence>
<dbReference type="Gene3D" id="1.10.10.1100">
    <property type="entry name" value="BFD-like [2Fe-2S]-binding domain"/>
    <property type="match status" value="1"/>
</dbReference>
<evidence type="ECO:0000256" key="1">
    <source>
        <dbReference type="ARBA" id="ARBA00001929"/>
    </source>
</evidence>
<proteinExistence type="inferred from homology"/>
<evidence type="ECO:0000256" key="9">
    <source>
        <dbReference type="ARBA" id="ARBA00022827"/>
    </source>
</evidence>
<keyword evidence="12" id="KW-0411">Iron-sulfur</keyword>
<evidence type="ECO:0000256" key="5">
    <source>
        <dbReference type="ARBA" id="ARBA00010429"/>
    </source>
</evidence>
<dbReference type="InterPro" id="IPR016156">
    <property type="entry name" value="FAD/NAD-linked_Rdtase_dimer_sf"/>
</dbReference>
<dbReference type="PATRIC" id="fig|1469144.9.peg.4105"/>
<evidence type="ECO:0000256" key="11">
    <source>
        <dbReference type="ARBA" id="ARBA00023004"/>
    </source>
</evidence>
<keyword evidence="7" id="KW-0285">Flavoprotein</keyword>
<feature type="domain" description="FAD/NAD(P)-binding" evidence="14">
    <location>
        <begin position="2"/>
        <end position="68"/>
    </location>
</feature>
<evidence type="ECO:0000313" key="16">
    <source>
        <dbReference type="EMBL" id="KWX09860.1"/>
    </source>
</evidence>
<name>A0A132NIB4_9ACTN</name>
<feature type="domain" description="NADH-rubredoxin oxidoreductase C-terminal" evidence="15">
    <location>
        <begin position="90"/>
        <end position="148"/>
    </location>
</feature>
<dbReference type="PRINTS" id="PR00368">
    <property type="entry name" value="FADPNR"/>
</dbReference>
<dbReference type="InterPro" id="IPR041575">
    <property type="entry name" value="Rubredoxin_C"/>
</dbReference>
<sequence>VVEADLLVVACGVRPETALAEAAGLKVDRGVVVDDQLRTCDPAIYAIGDCAEHDGTVYGLVAPAWEQARVVADVITGADPRTRYAGSRVVTRLKATGVDLAAMGDTQVEEDEEHEVLQFVDPTRGIYKKVVIRDDRLVGAILLGENATVGTVTQLFDRSAPVPVDRRALLFADLRGQAARTVESPVQIPDRTTICQCNSVTKSAITKSWLAGARSVEDVIKETRATTGCGGCRDTVEGIVEWLAASDPQTTGSCA</sequence>
<reference evidence="17" key="1">
    <citation type="submission" date="2015-02" db="EMBL/GenBank/DDBJ databases">
        <title>Physiological reanalysis, assessment of diazotrophy, and genome sequences of multiple isolates of Streptomyces thermoautotrophicus.</title>
        <authorList>
            <person name="MacKellar D.C."/>
            <person name="Lieber L."/>
            <person name="Norman J."/>
            <person name="Bolger A."/>
            <person name="Tobin C."/>
            <person name="Murray J.W."/>
            <person name="Friesen M."/>
            <person name="Prell J."/>
        </authorList>
    </citation>
    <scope>NUCLEOTIDE SEQUENCE [LARGE SCALE GENOMIC DNA]</scope>
    <source>
        <strain evidence="17">UBT1</strain>
    </source>
</reference>
<dbReference type="Proteomes" id="UP000070598">
    <property type="component" value="Unassembled WGS sequence"/>
</dbReference>
<evidence type="ECO:0000256" key="3">
    <source>
        <dbReference type="ARBA" id="ARBA00001974"/>
    </source>
</evidence>
<dbReference type="Gene3D" id="3.30.390.30">
    <property type="match status" value="1"/>
</dbReference>
<dbReference type="PANTHER" id="PTHR43809">
    <property type="entry name" value="NITRITE REDUCTASE (NADH) LARGE SUBUNIT"/>
    <property type="match status" value="1"/>
</dbReference>
<evidence type="ECO:0000259" key="15">
    <source>
        <dbReference type="Pfam" id="PF18267"/>
    </source>
</evidence>
<comment type="cofactor">
    <cofactor evidence="2">
        <name>[4Fe-4S] cluster</name>
        <dbReference type="ChEBI" id="CHEBI:49883"/>
    </cofactor>
</comment>
<feature type="non-terminal residue" evidence="16">
    <location>
        <position position="1"/>
    </location>
</feature>
<organism evidence="16 17">
    <name type="scientific">Carbonactinospora thermoautotrophica</name>
    <dbReference type="NCBI Taxonomy" id="1469144"/>
    <lineage>
        <taxon>Bacteria</taxon>
        <taxon>Bacillati</taxon>
        <taxon>Actinomycetota</taxon>
        <taxon>Actinomycetes</taxon>
        <taxon>Kitasatosporales</taxon>
        <taxon>Carbonactinosporaceae</taxon>
        <taxon>Carbonactinospora</taxon>
    </lineage>
</organism>
<dbReference type="GO" id="GO:0051536">
    <property type="term" value="F:iron-sulfur cluster binding"/>
    <property type="evidence" value="ECO:0007669"/>
    <property type="project" value="UniProtKB-KW"/>
</dbReference>
<dbReference type="GO" id="GO:0046872">
    <property type="term" value="F:metal ion binding"/>
    <property type="evidence" value="ECO:0007669"/>
    <property type="project" value="UniProtKB-KW"/>
</dbReference>
<comment type="pathway">
    <text evidence="4">Nitrogen metabolism; nitrate reduction (assimilation).</text>
</comment>
<dbReference type="InterPro" id="IPR052034">
    <property type="entry name" value="NasD-like"/>
</dbReference>
<dbReference type="GO" id="GO:0016491">
    <property type="term" value="F:oxidoreductase activity"/>
    <property type="evidence" value="ECO:0007669"/>
    <property type="project" value="UniProtKB-KW"/>
</dbReference>
<evidence type="ECO:0000256" key="10">
    <source>
        <dbReference type="ARBA" id="ARBA00023002"/>
    </source>
</evidence>
<keyword evidence="8" id="KW-0479">Metal-binding</keyword>
<evidence type="ECO:0000256" key="7">
    <source>
        <dbReference type="ARBA" id="ARBA00022630"/>
    </source>
</evidence>
<dbReference type="InterPro" id="IPR007419">
    <property type="entry name" value="BFD-like_2Fe2S-bd_dom"/>
</dbReference>
<protein>
    <submittedName>
        <fullName evidence="16">Electron transfer flavoprotein</fullName>
    </submittedName>
</protein>